<comment type="caution">
    <text evidence="2">The sequence shown here is derived from an EMBL/GenBank/DDBJ whole genome shotgun (WGS) entry which is preliminary data.</text>
</comment>
<keyword evidence="3" id="KW-1185">Reference proteome</keyword>
<dbReference type="OrthoDB" id="4149219at2759"/>
<feature type="compositionally biased region" description="Polar residues" evidence="1">
    <location>
        <begin position="706"/>
        <end position="729"/>
    </location>
</feature>
<organism evidence="2 3">
    <name type="scientific">Cladophialophora carrionii</name>
    <dbReference type="NCBI Taxonomy" id="86049"/>
    <lineage>
        <taxon>Eukaryota</taxon>
        <taxon>Fungi</taxon>
        <taxon>Dikarya</taxon>
        <taxon>Ascomycota</taxon>
        <taxon>Pezizomycotina</taxon>
        <taxon>Eurotiomycetes</taxon>
        <taxon>Chaetothyriomycetidae</taxon>
        <taxon>Chaetothyriales</taxon>
        <taxon>Herpotrichiellaceae</taxon>
        <taxon>Cladophialophora</taxon>
    </lineage>
</organism>
<dbReference type="VEuPathDB" id="FungiDB:CLCR_08039"/>
<feature type="region of interest" description="Disordered" evidence="1">
    <location>
        <begin position="193"/>
        <end position="316"/>
    </location>
</feature>
<feature type="region of interest" description="Disordered" evidence="1">
    <location>
        <begin position="751"/>
        <end position="775"/>
    </location>
</feature>
<dbReference type="VEuPathDB" id="FungiDB:G647_06733"/>
<evidence type="ECO:0000313" key="2">
    <source>
        <dbReference type="EMBL" id="OCT51353.1"/>
    </source>
</evidence>
<dbReference type="EMBL" id="LGRB01000009">
    <property type="protein sequence ID" value="OCT51353.1"/>
    <property type="molecule type" value="Genomic_DNA"/>
</dbReference>
<feature type="region of interest" description="Disordered" evidence="1">
    <location>
        <begin position="660"/>
        <end position="684"/>
    </location>
</feature>
<feature type="compositionally biased region" description="Polar residues" evidence="1">
    <location>
        <begin position="405"/>
        <end position="423"/>
    </location>
</feature>
<evidence type="ECO:0000313" key="3">
    <source>
        <dbReference type="Proteomes" id="UP000094526"/>
    </source>
</evidence>
<feature type="compositionally biased region" description="Low complexity" evidence="1">
    <location>
        <begin position="763"/>
        <end position="775"/>
    </location>
</feature>
<protein>
    <submittedName>
        <fullName evidence="2">Uncharacterized protein</fullName>
    </submittedName>
</protein>
<evidence type="ECO:0000256" key="1">
    <source>
        <dbReference type="SAM" id="MobiDB-lite"/>
    </source>
</evidence>
<gene>
    <name evidence="2" type="ORF">CLCR_08039</name>
</gene>
<reference evidence="3" key="1">
    <citation type="submission" date="2015-07" db="EMBL/GenBank/DDBJ databases">
        <authorList>
            <person name="Teixeira M.M."/>
            <person name="Souza R.C."/>
            <person name="Almeida L.G."/>
            <person name="Vicente V.A."/>
            <person name="de Hoog S."/>
            <person name="Bocca A.L."/>
            <person name="de Almeida S.R."/>
            <person name="Vasconcelos A.T."/>
            <person name="Felipe M.S."/>
        </authorList>
    </citation>
    <scope>NUCLEOTIDE SEQUENCE [LARGE SCALE GENOMIC DNA]</scope>
    <source>
        <strain evidence="3">KSF</strain>
    </source>
</reference>
<accession>A0A1C1CS76</accession>
<feature type="compositionally biased region" description="Polar residues" evidence="1">
    <location>
        <begin position="664"/>
        <end position="675"/>
    </location>
</feature>
<name>A0A1C1CS76_9EURO</name>
<feature type="region of interest" description="Disordered" evidence="1">
    <location>
        <begin position="704"/>
        <end position="735"/>
    </location>
</feature>
<feature type="compositionally biased region" description="Basic and acidic residues" evidence="1">
    <location>
        <begin position="199"/>
        <end position="212"/>
    </location>
</feature>
<dbReference type="Proteomes" id="UP000094526">
    <property type="component" value="Unassembled WGS sequence"/>
</dbReference>
<dbReference type="AlphaFoldDB" id="A0A1C1CS76"/>
<proteinExistence type="predicted"/>
<sequence length="820" mass="90314">MAAFSTPAYRTLSDGQGFPPGKVDLFEFVLPSKQMPFDVLLLLALLPLKLHVVGIDLSFLSRSFYLWQIHQDPVQQQQTSHGAFKSTRGQVLHRGYFGFSCWSLIVCWRLRIQTQVSRLCQALGKHEDRGLLAVQWFSNPHLPISPPLRMHTKQTTHRPLPVALSESSDFHRQGRSENIDAKLGDGQESAQLDHIPNAEGKHQNKGSDRHAETFVGAIPGPKTYPSRPLAYRTRGPTPLKPPASVLTPTQNRALRAEAPQASTQHAFPLPCQKSKSTRERGNQLKTSFSSSKRQREAAPENLTNARATGDERRGQHVRIQPDYKAMGAHTASVAPKQFEPTESKPSFNTKPAENGRPTGEAAKRKRGEERPPSHSVAAAPKRNTHHGKREPVEHSGDEGGSGSEQQPPNRNSHNGSKSNKSATGLSFRCPMAAANHNGEAGRNCKEWHNASIAAVTRHAQKDAGAHSAKWEQIRDLSSTKLAPKERWRQYFLIFNDGQEDAEMDRPYWGGTNTDDTIDLLFRCAKASLEPDGGSPTAPVRLLLEHQSLLRRREQRDSHIRARADAMRARATQMEQAELLQSQRQFDEDLARLLAQVGDVSLVPGADQPDIPPTAALPTDSQDLQGLAWPTTPMQRTTSGQSAMNAAYGTPFNELATNPGALTLPAQSPFPSSGQNPAIGRPNSLATEPQSLTAFIENVSVVVDPNTDPTTRQQVQSWQNSHYRQSQTLRPPQLDRTRPSYLVPGHLRRNAIGLPVSSNSTQRLTPTSSSTTNSLPAPRYVAPTFASDDNADIYMGYSGADAPAYDYGGEDPSYSHLPRTY</sequence>
<feature type="region of interest" description="Disordered" evidence="1">
    <location>
        <begin position="328"/>
        <end position="423"/>
    </location>
</feature>